<comment type="caution">
    <text evidence="1">The sequence shown here is derived from an EMBL/GenBank/DDBJ whole genome shotgun (WGS) entry which is preliminary data.</text>
</comment>
<gene>
    <name evidence="1" type="ORF">DD238_001390</name>
</gene>
<protein>
    <submittedName>
        <fullName evidence="1">Uncharacterized protein</fullName>
    </submittedName>
</protein>
<dbReference type="AlphaFoldDB" id="A0A3M6VP61"/>
<name>A0A3M6VP61_9STRA</name>
<dbReference type="Proteomes" id="UP000282087">
    <property type="component" value="Unassembled WGS sequence"/>
</dbReference>
<evidence type="ECO:0000313" key="1">
    <source>
        <dbReference type="EMBL" id="RMX68529.1"/>
    </source>
</evidence>
<sequence>MLFMGLCSSNVYTNMCSLRDQVRFVPATTDVIIKCSYNKPIKYTFKLSAHFRPDNVAQID</sequence>
<organism evidence="1 2">
    <name type="scientific">Peronospora effusa</name>
    <dbReference type="NCBI Taxonomy" id="542832"/>
    <lineage>
        <taxon>Eukaryota</taxon>
        <taxon>Sar</taxon>
        <taxon>Stramenopiles</taxon>
        <taxon>Oomycota</taxon>
        <taxon>Peronosporomycetes</taxon>
        <taxon>Peronosporales</taxon>
        <taxon>Peronosporaceae</taxon>
        <taxon>Peronospora</taxon>
    </lineage>
</organism>
<keyword evidence="2" id="KW-1185">Reference proteome</keyword>
<accession>A0A3M6VP61</accession>
<proteinExistence type="predicted"/>
<reference evidence="1 2" key="1">
    <citation type="submission" date="2018-06" db="EMBL/GenBank/DDBJ databases">
        <title>Comparative genomics of downy mildews reveals potential adaptations to biotrophy.</title>
        <authorList>
            <person name="Fletcher K."/>
            <person name="Klosterman S.J."/>
            <person name="Derevnina L."/>
            <person name="Martin F."/>
            <person name="Koike S."/>
            <person name="Reyes Chin-Wo S."/>
            <person name="Mou B."/>
            <person name="Michelmore R."/>
        </authorList>
    </citation>
    <scope>NUCLEOTIDE SEQUENCE [LARGE SCALE GENOMIC DNA]</scope>
    <source>
        <strain evidence="1 2">R14</strain>
    </source>
</reference>
<evidence type="ECO:0000313" key="2">
    <source>
        <dbReference type="Proteomes" id="UP000282087"/>
    </source>
</evidence>
<dbReference type="EMBL" id="QLLG01000065">
    <property type="protein sequence ID" value="RMX68529.1"/>
    <property type="molecule type" value="Genomic_DNA"/>
</dbReference>